<feature type="region of interest" description="Disordered" evidence="1">
    <location>
        <begin position="1"/>
        <end position="39"/>
    </location>
</feature>
<comment type="caution">
    <text evidence="2">The sequence shown here is derived from an EMBL/GenBank/DDBJ whole genome shotgun (WGS) entry which is preliminary data.</text>
</comment>
<feature type="compositionally biased region" description="Low complexity" evidence="1">
    <location>
        <begin position="1"/>
        <end position="12"/>
    </location>
</feature>
<dbReference type="Gene3D" id="1.25.40.10">
    <property type="entry name" value="Tetratricopeptide repeat domain"/>
    <property type="match status" value="1"/>
</dbReference>
<feature type="region of interest" description="Disordered" evidence="1">
    <location>
        <begin position="66"/>
        <end position="123"/>
    </location>
</feature>
<dbReference type="EMBL" id="AGNL01010494">
    <property type="protein sequence ID" value="EJK69063.1"/>
    <property type="molecule type" value="Genomic_DNA"/>
</dbReference>
<keyword evidence="3" id="KW-1185">Reference proteome</keyword>
<feature type="compositionally biased region" description="Low complexity" evidence="1">
    <location>
        <begin position="20"/>
        <end position="30"/>
    </location>
</feature>
<evidence type="ECO:0000313" key="3">
    <source>
        <dbReference type="Proteomes" id="UP000266841"/>
    </source>
</evidence>
<name>K0SRV8_THAOC</name>
<reference evidence="2 3" key="1">
    <citation type="journal article" date="2012" name="Genome Biol.">
        <title>Genome and low-iron response of an oceanic diatom adapted to chronic iron limitation.</title>
        <authorList>
            <person name="Lommer M."/>
            <person name="Specht M."/>
            <person name="Roy A.S."/>
            <person name="Kraemer L."/>
            <person name="Andreson R."/>
            <person name="Gutowska M.A."/>
            <person name="Wolf J."/>
            <person name="Bergner S.V."/>
            <person name="Schilhabel M.B."/>
            <person name="Klostermeier U.C."/>
            <person name="Beiko R.G."/>
            <person name="Rosenstiel P."/>
            <person name="Hippler M."/>
            <person name="Laroche J."/>
        </authorList>
    </citation>
    <scope>NUCLEOTIDE SEQUENCE [LARGE SCALE GENOMIC DNA]</scope>
    <source>
        <strain evidence="2 3">CCMP1005</strain>
    </source>
</reference>
<organism evidence="2 3">
    <name type="scientific">Thalassiosira oceanica</name>
    <name type="common">Marine diatom</name>
    <dbReference type="NCBI Taxonomy" id="159749"/>
    <lineage>
        <taxon>Eukaryota</taxon>
        <taxon>Sar</taxon>
        <taxon>Stramenopiles</taxon>
        <taxon>Ochrophyta</taxon>
        <taxon>Bacillariophyta</taxon>
        <taxon>Coscinodiscophyceae</taxon>
        <taxon>Thalassiosirophycidae</taxon>
        <taxon>Thalassiosirales</taxon>
        <taxon>Thalassiosiraceae</taxon>
        <taxon>Thalassiosira</taxon>
    </lineage>
</organism>
<dbReference type="eggNOG" id="ENOG502SDB9">
    <property type="taxonomic scope" value="Eukaryota"/>
</dbReference>
<dbReference type="InterPro" id="IPR052945">
    <property type="entry name" value="Mitotic_Regulator"/>
</dbReference>
<dbReference type="InterPro" id="IPR011990">
    <property type="entry name" value="TPR-like_helical_dom_sf"/>
</dbReference>
<evidence type="ECO:0000313" key="2">
    <source>
        <dbReference type="EMBL" id="EJK69063.1"/>
    </source>
</evidence>
<dbReference type="Proteomes" id="UP000266841">
    <property type="component" value="Unassembled WGS sequence"/>
</dbReference>
<evidence type="ECO:0000256" key="1">
    <source>
        <dbReference type="SAM" id="MobiDB-lite"/>
    </source>
</evidence>
<dbReference type="PANTHER" id="PTHR43628:SF1">
    <property type="entry name" value="CHITIN SYNTHASE REGULATORY FACTOR 2-RELATED"/>
    <property type="match status" value="1"/>
</dbReference>
<proteinExistence type="predicted"/>
<dbReference type="OrthoDB" id="2384430at2759"/>
<protein>
    <submittedName>
        <fullName evidence="2">Uncharacterized protein</fullName>
    </submittedName>
</protein>
<dbReference type="PANTHER" id="PTHR43628">
    <property type="entry name" value="ACTIVATOR OF C KINASE PROTEIN 1-RELATED"/>
    <property type="match status" value="1"/>
</dbReference>
<dbReference type="Pfam" id="PF08238">
    <property type="entry name" value="Sel1"/>
    <property type="match status" value="2"/>
</dbReference>
<dbReference type="SMART" id="SM00671">
    <property type="entry name" value="SEL1"/>
    <property type="match status" value="3"/>
</dbReference>
<feature type="compositionally biased region" description="Basic and acidic residues" evidence="1">
    <location>
        <begin position="99"/>
        <end position="117"/>
    </location>
</feature>
<accession>K0SRV8</accession>
<dbReference type="SUPFAM" id="SSF81901">
    <property type="entry name" value="HCP-like"/>
    <property type="match status" value="1"/>
</dbReference>
<dbReference type="AlphaFoldDB" id="K0SRV8"/>
<sequence>MLGGPSNRRPSNCPSPPLLPARAARWLPPSGKDRSDGLDRNAADLLYDIRSSEGCRRDAAAGHFVHARASPPAGPAGLPDPSQPSPVGGKTWGDNTGEEDGKREEPEDGESQRDGLQRRATVQQYSIQQPILSEQGADSADEEEIGTADFRAAGTEDQKRVSKRDAAAVFFLGNKYFHGHLVAKNVARATKLWMEAAELGSVKAHYEVGDMYYTGDGVEVDKPRGIHHLQQAAMKGHGLSRHKLGVAEFNNKNYDLAVQHWMIAAKMGFEHSLNAIKEMFKGSLATKAQYTEALLGYRDAVEETKSPQREEAKRLGV</sequence>
<dbReference type="InterPro" id="IPR006597">
    <property type="entry name" value="Sel1-like"/>
</dbReference>
<gene>
    <name evidence="2" type="ORF">THAOC_09719</name>
</gene>